<feature type="region of interest" description="Disordered" evidence="1">
    <location>
        <begin position="250"/>
        <end position="324"/>
    </location>
</feature>
<name>A0AAD7IW57_9AGAR</name>
<evidence type="ECO:0000313" key="2">
    <source>
        <dbReference type="EMBL" id="KAJ7749964.1"/>
    </source>
</evidence>
<accession>A0AAD7IW57</accession>
<reference evidence="2" key="1">
    <citation type="submission" date="2023-03" db="EMBL/GenBank/DDBJ databases">
        <title>Massive genome expansion in bonnet fungi (Mycena s.s.) driven by repeated elements and novel gene families across ecological guilds.</title>
        <authorList>
            <consortium name="Lawrence Berkeley National Laboratory"/>
            <person name="Harder C.B."/>
            <person name="Miyauchi S."/>
            <person name="Viragh M."/>
            <person name="Kuo A."/>
            <person name="Thoen E."/>
            <person name="Andreopoulos B."/>
            <person name="Lu D."/>
            <person name="Skrede I."/>
            <person name="Drula E."/>
            <person name="Henrissat B."/>
            <person name="Morin E."/>
            <person name="Kohler A."/>
            <person name="Barry K."/>
            <person name="LaButti K."/>
            <person name="Morin E."/>
            <person name="Salamov A."/>
            <person name="Lipzen A."/>
            <person name="Mereny Z."/>
            <person name="Hegedus B."/>
            <person name="Baldrian P."/>
            <person name="Stursova M."/>
            <person name="Weitz H."/>
            <person name="Taylor A."/>
            <person name="Grigoriev I.V."/>
            <person name="Nagy L.G."/>
            <person name="Martin F."/>
            <person name="Kauserud H."/>
        </authorList>
    </citation>
    <scope>NUCLEOTIDE SEQUENCE</scope>
    <source>
        <strain evidence="2">CBHHK182m</strain>
    </source>
</reference>
<gene>
    <name evidence="2" type="ORF">B0H16DRAFT_863731</name>
</gene>
<proteinExistence type="predicted"/>
<feature type="region of interest" description="Disordered" evidence="1">
    <location>
        <begin position="201"/>
        <end position="233"/>
    </location>
</feature>
<feature type="compositionally biased region" description="Basic and acidic residues" evidence="1">
    <location>
        <begin position="362"/>
        <end position="374"/>
    </location>
</feature>
<dbReference type="EMBL" id="JARKIB010000067">
    <property type="protein sequence ID" value="KAJ7749964.1"/>
    <property type="molecule type" value="Genomic_DNA"/>
</dbReference>
<dbReference type="Proteomes" id="UP001215598">
    <property type="component" value="Unassembled WGS sequence"/>
</dbReference>
<feature type="compositionally biased region" description="Low complexity" evidence="1">
    <location>
        <begin position="383"/>
        <end position="392"/>
    </location>
</feature>
<keyword evidence="3" id="KW-1185">Reference proteome</keyword>
<feature type="compositionally biased region" description="Low complexity" evidence="1">
    <location>
        <begin position="201"/>
        <end position="226"/>
    </location>
</feature>
<feature type="region of interest" description="Disordered" evidence="1">
    <location>
        <begin position="38"/>
        <end position="59"/>
    </location>
</feature>
<comment type="caution">
    <text evidence="2">The sequence shown here is derived from an EMBL/GenBank/DDBJ whole genome shotgun (WGS) entry which is preliminary data.</text>
</comment>
<evidence type="ECO:0000313" key="3">
    <source>
        <dbReference type="Proteomes" id="UP001215598"/>
    </source>
</evidence>
<feature type="region of interest" description="Disordered" evidence="1">
    <location>
        <begin position="73"/>
        <end position="109"/>
    </location>
</feature>
<feature type="region of interest" description="Disordered" evidence="1">
    <location>
        <begin position="360"/>
        <end position="423"/>
    </location>
</feature>
<dbReference type="AlphaFoldDB" id="A0AAD7IW57"/>
<feature type="compositionally biased region" description="Basic residues" evidence="1">
    <location>
        <begin position="393"/>
        <end position="405"/>
    </location>
</feature>
<protein>
    <submittedName>
        <fullName evidence="2">Uncharacterized protein</fullName>
    </submittedName>
</protein>
<sequence length="423" mass="44396">MLQNLGQLKAALVERYERYVRSPAASAEAIPAIKAAMQNPPAQAQPPVRRASQAQHAQAQRVVAEEAARWRVQREEATQRDAAFAQSQNSQNPYGGPAPISTAGGYTSSASSSAAAQNATYPSPTAYLSSASAAAAARGPAPAPIPVSLVSGGASSVAQQHFETVPPSFGRGASAPNINTNYPSSAGVSFPAPTIVYPSNNPNSNSNYSPSSASSASYSTYPTTNPTPSPGGGSYAPSYSGSVSYAPSYAGSTASSTHSTPAPGPMPLRPSGGNAYEWDGESTDDERSSAPSAYRRMNFPTPGHERGLGDLSSGMARLSTADGTSARSLPPCRYIHVLEAPPCITPSYLLFTLDYSLPSSAEPHRGPPADEPRPRRLPRPRAPHVVPPAHAGLRPRRVGLRPPARRAHDVARPQQQQYHHHHE</sequence>
<organism evidence="2 3">
    <name type="scientific">Mycena metata</name>
    <dbReference type="NCBI Taxonomy" id="1033252"/>
    <lineage>
        <taxon>Eukaryota</taxon>
        <taxon>Fungi</taxon>
        <taxon>Dikarya</taxon>
        <taxon>Basidiomycota</taxon>
        <taxon>Agaricomycotina</taxon>
        <taxon>Agaricomycetes</taxon>
        <taxon>Agaricomycetidae</taxon>
        <taxon>Agaricales</taxon>
        <taxon>Marasmiineae</taxon>
        <taxon>Mycenaceae</taxon>
        <taxon>Mycena</taxon>
    </lineage>
</organism>
<evidence type="ECO:0000256" key="1">
    <source>
        <dbReference type="SAM" id="MobiDB-lite"/>
    </source>
</evidence>
<feature type="compositionally biased region" description="Low complexity" evidence="1">
    <location>
        <begin position="250"/>
        <end position="261"/>
    </location>
</feature>